<evidence type="ECO:0000313" key="3">
    <source>
        <dbReference type="EMBL" id="TWR29057.1"/>
    </source>
</evidence>
<dbReference type="Gene3D" id="2.160.20.120">
    <property type="match status" value="1"/>
</dbReference>
<evidence type="ECO:0000313" key="4">
    <source>
        <dbReference type="Proteomes" id="UP000320042"/>
    </source>
</evidence>
<feature type="chain" id="PRO_5021852233" description="Putative auto-transporter adhesin head GIN domain-containing protein" evidence="1">
    <location>
        <begin position="18"/>
        <end position="204"/>
    </location>
</feature>
<evidence type="ECO:0000256" key="1">
    <source>
        <dbReference type="SAM" id="SignalP"/>
    </source>
</evidence>
<comment type="caution">
    <text evidence="3">The sequence shown here is derived from an EMBL/GenBank/DDBJ whole genome shotgun (WGS) entry which is preliminary data.</text>
</comment>
<proteinExistence type="predicted"/>
<dbReference type="InterPro" id="IPR021255">
    <property type="entry name" value="DUF2807"/>
</dbReference>
<reference evidence="3 4" key="1">
    <citation type="submission" date="2019-07" db="EMBL/GenBank/DDBJ databases">
        <authorList>
            <person name="Kim J."/>
        </authorList>
    </citation>
    <scope>NUCLEOTIDE SEQUENCE [LARGE SCALE GENOMIC DNA]</scope>
    <source>
        <strain evidence="4">dk17</strain>
    </source>
</reference>
<organism evidence="3 4">
    <name type="scientific">Mucilaginibacter pallidiroseus</name>
    <dbReference type="NCBI Taxonomy" id="2599295"/>
    <lineage>
        <taxon>Bacteria</taxon>
        <taxon>Pseudomonadati</taxon>
        <taxon>Bacteroidota</taxon>
        <taxon>Sphingobacteriia</taxon>
        <taxon>Sphingobacteriales</taxon>
        <taxon>Sphingobacteriaceae</taxon>
        <taxon>Mucilaginibacter</taxon>
    </lineage>
</organism>
<dbReference type="AlphaFoldDB" id="A0A563UCF9"/>
<accession>A0A563UCF9</accession>
<dbReference type="RefSeq" id="WP_146382240.1">
    <property type="nucleotide sequence ID" value="NZ_VOEJ01000005.1"/>
</dbReference>
<protein>
    <recommendedName>
        <fullName evidence="2">Putative auto-transporter adhesin head GIN domain-containing protein</fullName>
    </recommendedName>
</protein>
<dbReference type="OrthoDB" id="796727at2"/>
<feature type="domain" description="Putative auto-transporter adhesin head GIN" evidence="2">
    <location>
        <begin position="45"/>
        <end position="191"/>
    </location>
</feature>
<dbReference type="EMBL" id="VOEJ01000005">
    <property type="protein sequence ID" value="TWR29057.1"/>
    <property type="molecule type" value="Genomic_DNA"/>
</dbReference>
<sequence length="204" mass="21764">MKTKVLTIAAIMIMAMAATKNNANANTVKAEGEVSTVLTNISTINKIEVHGNVELFVSDGNADQVKVYNKYYAENALIQGKDGVLRIASYKNEKLVVWVTANDLRAITAYDNAEVKSFGNLSKIQLDVQLYNNATANLKLDAYTANISVNDAAKATITGTADDCTIKYADAANINHKGFVALNSTTTKIGSPSVISKGNQLAGL</sequence>
<keyword evidence="4" id="KW-1185">Reference proteome</keyword>
<name>A0A563UCF9_9SPHI</name>
<gene>
    <name evidence="3" type="ORF">FPZ43_12415</name>
</gene>
<evidence type="ECO:0000259" key="2">
    <source>
        <dbReference type="Pfam" id="PF10988"/>
    </source>
</evidence>
<feature type="signal peptide" evidence="1">
    <location>
        <begin position="1"/>
        <end position="17"/>
    </location>
</feature>
<dbReference type="Pfam" id="PF10988">
    <property type="entry name" value="DUF2807"/>
    <property type="match status" value="1"/>
</dbReference>
<dbReference type="Proteomes" id="UP000320042">
    <property type="component" value="Unassembled WGS sequence"/>
</dbReference>
<keyword evidence="1" id="KW-0732">Signal</keyword>